<protein>
    <submittedName>
        <fullName evidence="2">Sugar phosphate isomerase/epimerase</fullName>
    </submittedName>
</protein>
<dbReference type="PROSITE" id="PS51318">
    <property type="entry name" value="TAT"/>
    <property type="match status" value="1"/>
</dbReference>
<keyword evidence="3" id="KW-1185">Reference proteome</keyword>
<reference evidence="2 3" key="1">
    <citation type="submission" date="2020-07" db="EMBL/GenBank/DDBJ databases">
        <title>Genomic Encyclopedia of Type Strains, Phase IV (KMG-V): Genome sequencing to study the core and pangenomes of soil and plant-associated prokaryotes.</title>
        <authorList>
            <person name="Whitman W."/>
        </authorList>
    </citation>
    <scope>NUCLEOTIDE SEQUENCE [LARGE SCALE GENOMIC DNA]</scope>
    <source>
        <strain evidence="2 3">X4EP2</strain>
    </source>
</reference>
<dbReference type="GO" id="GO:0016853">
    <property type="term" value="F:isomerase activity"/>
    <property type="evidence" value="ECO:0007669"/>
    <property type="project" value="UniProtKB-KW"/>
</dbReference>
<dbReference type="Proteomes" id="UP000589520">
    <property type="component" value="Unassembled WGS sequence"/>
</dbReference>
<dbReference type="Pfam" id="PF01261">
    <property type="entry name" value="AP_endonuc_2"/>
    <property type="match status" value="1"/>
</dbReference>
<dbReference type="InterPro" id="IPR013022">
    <property type="entry name" value="Xyl_isomerase-like_TIM-brl"/>
</dbReference>
<dbReference type="InterPro" id="IPR036237">
    <property type="entry name" value="Xyl_isomerase-like_sf"/>
</dbReference>
<dbReference type="InterPro" id="IPR050312">
    <property type="entry name" value="IolE/XylAMocC-like"/>
</dbReference>
<gene>
    <name evidence="2" type="ORF">HDF17_000383</name>
</gene>
<sequence>MVPLLRSSRISRRRFLQGATAATVGVASQGLRALSATDKIGIQLYTVGEDLQRDVPGTLRKLRSIGYTQVETAGFAGLTAKEFRTHLDDAGLTCRSMHLPLGDHPLDPLFEDAQTMGAHFAVSSVLFSLKTSPDKLSIDDYRAMAERANDLGSKAKQAGLRYAYHNHNVEFRVLDGGGIGYDILLKQTDPALVDFEMDCGWVVAAGHSPVSYFHDYPHRYKMLHIKDFVAGSRVSTSLAKGERPQGTELGRGHIDYKPILDAAAKAGIYDYYIEQEPPFPDMKPLEAAKIDYDYLNGLK</sequence>
<evidence type="ECO:0000313" key="3">
    <source>
        <dbReference type="Proteomes" id="UP000589520"/>
    </source>
</evidence>
<dbReference type="NCBIfam" id="TIGR01409">
    <property type="entry name" value="TAT_signal_seq"/>
    <property type="match status" value="1"/>
</dbReference>
<feature type="domain" description="Xylose isomerase-like TIM barrel" evidence="1">
    <location>
        <begin position="60"/>
        <end position="284"/>
    </location>
</feature>
<dbReference type="EMBL" id="JACCCW010000001">
    <property type="protein sequence ID" value="NYF78096.1"/>
    <property type="molecule type" value="Genomic_DNA"/>
</dbReference>
<dbReference type="RefSeq" id="WP_179487240.1">
    <property type="nucleotide sequence ID" value="NZ_JACCCW010000001.1"/>
</dbReference>
<dbReference type="InterPro" id="IPR006311">
    <property type="entry name" value="TAT_signal"/>
</dbReference>
<proteinExistence type="predicted"/>
<keyword evidence="2" id="KW-0413">Isomerase</keyword>
<dbReference type="InterPro" id="IPR019546">
    <property type="entry name" value="TAT_signal_bac_arc"/>
</dbReference>
<organism evidence="2 3">
    <name type="scientific">Granulicella arctica</name>
    <dbReference type="NCBI Taxonomy" id="940613"/>
    <lineage>
        <taxon>Bacteria</taxon>
        <taxon>Pseudomonadati</taxon>
        <taxon>Acidobacteriota</taxon>
        <taxon>Terriglobia</taxon>
        <taxon>Terriglobales</taxon>
        <taxon>Acidobacteriaceae</taxon>
        <taxon>Granulicella</taxon>
    </lineage>
</organism>
<accession>A0A7Y9PFB1</accession>
<dbReference type="PANTHER" id="PTHR12110">
    <property type="entry name" value="HYDROXYPYRUVATE ISOMERASE"/>
    <property type="match status" value="1"/>
</dbReference>
<dbReference type="AlphaFoldDB" id="A0A7Y9PFB1"/>
<dbReference type="Gene3D" id="3.20.20.150">
    <property type="entry name" value="Divalent-metal-dependent TIM barrel enzymes"/>
    <property type="match status" value="1"/>
</dbReference>
<dbReference type="SUPFAM" id="SSF51658">
    <property type="entry name" value="Xylose isomerase-like"/>
    <property type="match status" value="1"/>
</dbReference>
<dbReference type="PANTHER" id="PTHR12110:SF41">
    <property type="entry name" value="INOSOSE DEHYDRATASE"/>
    <property type="match status" value="1"/>
</dbReference>
<evidence type="ECO:0000313" key="2">
    <source>
        <dbReference type="EMBL" id="NYF78096.1"/>
    </source>
</evidence>
<evidence type="ECO:0000259" key="1">
    <source>
        <dbReference type="Pfam" id="PF01261"/>
    </source>
</evidence>
<comment type="caution">
    <text evidence="2">The sequence shown here is derived from an EMBL/GenBank/DDBJ whole genome shotgun (WGS) entry which is preliminary data.</text>
</comment>
<name>A0A7Y9PFB1_9BACT</name>